<dbReference type="AlphaFoldDB" id="A0A1H4MRK0"/>
<dbReference type="Proteomes" id="UP000183750">
    <property type="component" value="Unassembled WGS sequence"/>
</dbReference>
<dbReference type="PROSITE" id="PS51186">
    <property type="entry name" value="GNAT"/>
    <property type="match status" value="1"/>
</dbReference>
<dbReference type="InterPro" id="IPR050832">
    <property type="entry name" value="Bact_Acetyltransf"/>
</dbReference>
<evidence type="ECO:0000259" key="3">
    <source>
        <dbReference type="PROSITE" id="PS51186"/>
    </source>
</evidence>
<feature type="domain" description="N-acetyltransferase" evidence="3">
    <location>
        <begin position="3"/>
        <end position="156"/>
    </location>
</feature>
<keyword evidence="2" id="KW-0012">Acyltransferase</keyword>
<dbReference type="Pfam" id="PF00583">
    <property type="entry name" value="Acetyltransf_1"/>
    <property type="match status" value="1"/>
</dbReference>
<evidence type="ECO:0000313" key="4">
    <source>
        <dbReference type="EMBL" id="SEB85770.1"/>
    </source>
</evidence>
<gene>
    <name evidence="4" type="ORF">SAMN04489807_2238</name>
</gene>
<accession>A0A1H4MRK0</accession>
<evidence type="ECO:0000256" key="2">
    <source>
        <dbReference type="ARBA" id="ARBA00023315"/>
    </source>
</evidence>
<dbReference type="CDD" id="cd04301">
    <property type="entry name" value="NAT_SF"/>
    <property type="match status" value="1"/>
</dbReference>
<dbReference type="PANTHER" id="PTHR43877:SF2">
    <property type="entry name" value="AMINOALKYLPHOSPHONATE N-ACETYLTRANSFERASE-RELATED"/>
    <property type="match status" value="1"/>
</dbReference>
<keyword evidence="1 4" id="KW-0808">Transferase</keyword>
<dbReference type="SUPFAM" id="SSF55729">
    <property type="entry name" value="Acyl-CoA N-acyltransferases (Nat)"/>
    <property type="match status" value="1"/>
</dbReference>
<sequence length="166" mass="17818">MQVTITSRRPSLWNRYRELRLASLAESPAMFGSSWERESTFGEDVWRGRASHPGAFIASIDDADVGIGGVYEIDGRWSINGVWVSPAHRGQGVVDALVEACAEFVVARGADAVHLGVIDSNARGVAAYTRLGFVPDGTSVTLPDGRVEIMMTRSLSGEGGQPRAGR</sequence>
<dbReference type="EMBL" id="FNSQ01000005">
    <property type="protein sequence ID" value="SEB85770.1"/>
    <property type="molecule type" value="Genomic_DNA"/>
</dbReference>
<protein>
    <submittedName>
        <fullName evidence="4">Acetyltransferase (GNAT) family protein</fullName>
    </submittedName>
</protein>
<dbReference type="Gene3D" id="3.40.630.30">
    <property type="match status" value="1"/>
</dbReference>
<organism evidence="4 5">
    <name type="scientific">Microbacterium hydrocarbonoxydans</name>
    <dbReference type="NCBI Taxonomy" id="273678"/>
    <lineage>
        <taxon>Bacteria</taxon>
        <taxon>Bacillati</taxon>
        <taxon>Actinomycetota</taxon>
        <taxon>Actinomycetes</taxon>
        <taxon>Micrococcales</taxon>
        <taxon>Microbacteriaceae</taxon>
        <taxon>Microbacterium</taxon>
    </lineage>
</organism>
<dbReference type="OrthoDB" id="9799092at2"/>
<proteinExistence type="predicted"/>
<keyword evidence="5" id="KW-1185">Reference proteome</keyword>
<evidence type="ECO:0000313" key="5">
    <source>
        <dbReference type="Proteomes" id="UP000183750"/>
    </source>
</evidence>
<name>A0A1H4MRK0_9MICO</name>
<evidence type="ECO:0000256" key="1">
    <source>
        <dbReference type="ARBA" id="ARBA00022679"/>
    </source>
</evidence>
<dbReference type="InterPro" id="IPR000182">
    <property type="entry name" value="GNAT_dom"/>
</dbReference>
<dbReference type="PANTHER" id="PTHR43877">
    <property type="entry name" value="AMINOALKYLPHOSPHONATE N-ACETYLTRANSFERASE-RELATED-RELATED"/>
    <property type="match status" value="1"/>
</dbReference>
<reference evidence="5" key="1">
    <citation type="submission" date="2016-10" db="EMBL/GenBank/DDBJ databases">
        <authorList>
            <person name="Varghese N."/>
            <person name="Submissions S."/>
        </authorList>
    </citation>
    <scope>NUCLEOTIDE SEQUENCE [LARGE SCALE GENOMIC DNA]</scope>
    <source>
        <strain evidence="5">DSM 16089</strain>
    </source>
</reference>
<dbReference type="InterPro" id="IPR016181">
    <property type="entry name" value="Acyl_CoA_acyltransferase"/>
</dbReference>
<dbReference type="RefSeq" id="WP_060925806.1">
    <property type="nucleotide sequence ID" value="NZ_FNSQ01000005.1"/>
</dbReference>
<dbReference type="GO" id="GO:0016747">
    <property type="term" value="F:acyltransferase activity, transferring groups other than amino-acyl groups"/>
    <property type="evidence" value="ECO:0007669"/>
    <property type="project" value="InterPro"/>
</dbReference>